<dbReference type="Pfam" id="PF17289">
    <property type="entry name" value="Terminase_6C"/>
    <property type="match status" value="1"/>
</dbReference>
<dbReference type="RefSeq" id="WP_264716622.1">
    <property type="nucleotide sequence ID" value="NZ_JAPDNT010000044.1"/>
</dbReference>
<sequence length="455" mass="50102">MAERARQHSLAEWARRALRPAGQRPAAHHKLLLQRLEHVAEGGCDRLMVLMPPGSAKSTYASLIFPAWWLHRHPRSSVIAASHTADLAAHFGRGLRNLALENKAFLGFELQRDSHAAHRFATDTGGEYFATGLGGGITGRRADLVLIDDPIKSHAEADSAAHRDLVWNWYRSELLPRLKPRGRVVLIMTRWHQDDLGGRLLQNGDDWTVLRLPALAEADDPLRRRPGEALWPQWEDRAALERKRAVVGPRVWAALYQQTPRPDGGALFRVTRIDVIEAAPAELRSVRAWDLAATAAGEGRDPDWTVGLKLGRDAAGRIFVLDVVRLRGGPHEVADAIVRTARQDGRSVAVGLPQDPGQAGKQQVAWLTTLLAGHRVVASPETGAKLTRAGPVAAQVEAGNLSLLRATWNRALLDELREFPQARKDDQVDALSRAFAMLAQAPAPARRLHVSLMAR</sequence>
<keyword evidence="4" id="KW-1185">Reference proteome</keyword>
<reference evidence="3" key="2">
    <citation type="submission" date="2022-10" db="EMBL/GenBank/DDBJ databases">
        <authorList>
            <person name="Trinh H.N."/>
        </authorList>
    </citation>
    <scope>NUCLEOTIDE SEQUENCE</scope>
    <source>
        <strain evidence="3">RN2-1</strain>
    </source>
</reference>
<dbReference type="InterPro" id="IPR035421">
    <property type="entry name" value="Terminase_6C"/>
</dbReference>
<protein>
    <submittedName>
        <fullName evidence="3">Phage terminase large subunit</fullName>
    </submittedName>
</protein>
<comment type="caution">
    <text evidence="3">The sequence shown here is derived from an EMBL/GenBank/DDBJ whole genome shotgun (WGS) entry which is preliminary data.</text>
</comment>
<name>A0AA42CG09_9PROT</name>
<dbReference type="Gene3D" id="3.40.50.300">
    <property type="entry name" value="P-loop containing nucleotide triphosphate hydrolases"/>
    <property type="match status" value="1"/>
</dbReference>
<dbReference type="Pfam" id="PF03237">
    <property type="entry name" value="Terminase_6N"/>
    <property type="match status" value="1"/>
</dbReference>
<dbReference type="Proteomes" id="UP001165679">
    <property type="component" value="Unassembled WGS sequence"/>
</dbReference>
<dbReference type="InterPro" id="IPR027417">
    <property type="entry name" value="P-loop_NTPase"/>
</dbReference>
<accession>A0AA42CG09</accession>
<reference evidence="3" key="1">
    <citation type="submission" date="2022-09" db="EMBL/GenBank/DDBJ databases">
        <title>Rhodovastum sp. nov. RN2-1 isolated from soil in Seongnam, South Korea.</title>
        <authorList>
            <person name="Le N.T."/>
        </authorList>
    </citation>
    <scope>NUCLEOTIDE SEQUENCE</scope>
    <source>
        <strain evidence="3">RN2-1</strain>
    </source>
</reference>
<evidence type="ECO:0000313" key="3">
    <source>
        <dbReference type="EMBL" id="MCW3477663.1"/>
    </source>
</evidence>
<evidence type="ECO:0000313" key="4">
    <source>
        <dbReference type="Proteomes" id="UP001165679"/>
    </source>
</evidence>
<evidence type="ECO:0000256" key="1">
    <source>
        <dbReference type="ARBA" id="ARBA00022612"/>
    </source>
</evidence>
<proteinExistence type="predicted"/>
<keyword evidence="1" id="KW-1188">Viral release from host cell</keyword>
<organism evidence="3 4">
    <name type="scientific">Limobrevibacterium gyesilva</name>
    <dbReference type="NCBI Taxonomy" id="2991712"/>
    <lineage>
        <taxon>Bacteria</taxon>
        <taxon>Pseudomonadati</taxon>
        <taxon>Pseudomonadota</taxon>
        <taxon>Alphaproteobacteria</taxon>
        <taxon>Acetobacterales</taxon>
        <taxon>Acetobacteraceae</taxon>
        <taxon>Limobrevibacterium</taxon>
    </lineage>
</organism>
<dbReference type="EMBL" id="JAPDNT010000044">
    <property type="protein sequence ID" value="MCW3477663.1"/>
    <property type="molecule type" value="Genomic_DNA"/>
</dbReference>
<dbReference type="InterPro" id="IPR006517">
    <property type="entry name" value="Phage_terminase_lsu-like_C"/>
</dbReference>
<dbReference type="AlphaFoldDB" id="A0AA42CG09"/>
<gene>
    <name evidence="3" type="primary">terL</name>
    <name evidence="3" type="ORF">OL599_24180</name>
</gene>
<dbReference type="NCBIfam" id="TIGR01630">
    <property type="entry name" value="psiM2_ORF9"/>
    <property type="match status" value="1"/>
</dbReference>
<evidence type="ECO:0000259" key="2">
    <source>
        <dbReference type="Pfam" id="PF17289"/>
    </source>
</evidence>
<feature type="domain" description="Terminase large subunit gp17-like C-terminal" evidence="2">
    <location>
        <begin position="288"/>
        <end position="437"/>
    </location>
</feature>